<organism evidence="2 3">
    <name type="scientific">Candidatus Protofrankia californiensis</name>
    <dbReference type="NCBI Taxonomy" id="1839754"/>
    <lineage>
        <taxon>Bacteria</taxon>
        <taxon>Bacillati</taxon>
        <taxon>Actinomycetota</taxon>
        <taxon>Actinomycetes</taxon>
        <taxon>Frankiales</taxon>
        <taxon>Frankiaceae</taxon>
        <taxon>Protofrankia</taxon>
    </lineage>
</organism>
<evidence type="ECO:0000313" key="3">
    <source>
        <dbReference type="Proteomes" id="UP000199013"/>
    </source>
</evidence>
<name>A0A1C3PH21_9ACTN</name>
<sequence length="52" mass="5550">MTVKKLTHLSLLALLIFYLANTPSDAAYVLRSAVNVLGDAAEGLSRFVTDVA</sequence>
<accession>A0A1C3PH21</accession>
<feature type="signal peptide" evidence="1">
    <location>
        <begin position="1"/>
        <end position="26"/>
    </location>
</feature>
<evidence type="ECO:0000256" key="1">
    <source>
        <dbReference type="SAM" id="SignalP"/>
    </source>
</evidence>
<feature type="chain" id="PRO_5038552684" evidence="1">
    <location>
        <begin position="27"/>
        <end position="52"/>
    </location>
</feature>
<keyword evidence="3" id="KW-1185">Reference proteome</keyword>
<evidence type="ECO:0000313" key="2">
    <source>
        <dbReference type="EMBL" id="SBW29132.1"/>
    </source>
</evidence>
<gene>
    <name evidence="2" type="ORF">FDG2_6483</name>
</gene>
<dbReference type="AlphaFoldDB" id="A0A1C3PH21"/>
<proteinExistence type="predicted"/>
<reference evidence="3" key="1">
    <citation type="submission" date="2016-02" db="EMBL/GenBank/DDBJ databases">
        <authorList>
            <person name="Wibberg D."/>
        </authorList>
    </citation>
    <scope>NUCLEOTIDE SEQUENCE [LARGE SCALE GENOMIC DNA]</scope>
</reference>
<dbReference type="EMBL" id="FLUV01002689">
    <property type="protein sequence ID" value="SBW29132.1"/>
    <property type="molecule type" value="Genomic_DNA"/>
</dbReference>
<dbReference type="Proteomes" id="UP000199013">
    <property type="component" value="Unassembled WGS sequence"/>
</dbReference>
<protein>
    <submittedName>
        <fullName evidence="2">Putative membrane protein</fullName>
    </submittedName>
</protein>
<keyword evidence="1" id="KW-0732">Signal</keyword>